<proteinExistence type="predicted"/>
<evidence type="ECO:0000313" key="1">
    <source>
        <dbReference type="EMBL" id="KKM87509.1"/>
    </source>
</evidence>
<dbReference type="EMBL" id="LAZR01007091">
    <property type="protein sequence ID" value="KKM87509.1"/>
    <property type="molecule type" value="Genomic_DNA"/>
</dbReference>
<gene>
    <name evidence="1" type="ORF">LCGC14_1268070</name>
</gene>
<dbReference type="AlphaFoldDB" id="A0A0F9KYY6"/>
<comment type="caution">
    <text evidence="1">The sequence shown here is derived from an EMBL/GenBank/DDBJ whole genome shotgun (WGS) entry which is preliminary data.</text>
</comment>
<protein>
    <submittedName>
        <fullName evidence="1">Uncharacterized protein</fullName>
    </submittedName>
</protein>
<reference evidence="1" key="1">
    <citation type="journal article" date="2015" name="Nature">
        <title>Complex archaea that bridge the gap between prokaryotes and eukaryotes.</title>
        <authorList>
            <person name="Spang A."/>
            <person name="Saw J.H."/>
            <person name="Jorgensen S.L."/>
            <person name="Zaremba-Niedzwiedzka K."/>
            <person name="Martijn J."/>
            <person name="Lind A.E."/>
            <person name="van Eijk R."/>
            <person name="Schleper C."/>
            <person name="Guy L."/>
            <person name="Ettema T.J."/>
        </authorList>
    </citation>
    <scope>NUCLEOTIDE SEQUENCE</scope>
</reference>
<feature type="non-terminal residue" evidence="1">
    <location>
        <position position="1"/>
    </location>
</feature>
<accession>A0A0F9KYY6</accession>
<organism evidence="1">
    <name type="scientific">marine sediment metagenome</name>
    <dbReference type="NCBI Taxonomy" id="412755"/>
    <lineage>
        <taxon>unclassified sequences</taxon>
        <taxon>metagenomes</taxon>
        <taxon>ecological metagenomes</taxon>
    </lineage>
</organism>
<sequence length="158" mass="18747">VHLGIYRDWEELDRLMENFKVSRCVVDAMPEMRNARDFADRWPTGRVYLCSYQAHRKGRYLWNDRDSTVSCDRTESLDASHRQVMEKNLALPREVEVVREFAVHLHNVARKLEEKEETGEKRYVYVKLGPDHFRHAFNYFVMAVEPASGGFFDGYDLR</sequence>
<name>A0A0F9KYY6_9ZZZZ</name>